<dbReference type="EMBL" id="JAKILK010000008">
    <property type="protein sequence ID" value="MCL1118209.1"/>
    <property type="molecule type" value="Genomic_DNA"/>
</dbReference>
<proteinExistence type="predicted"/>
<dbReference type="Proteomes" id="UP001203212">
    <property type="component" value="Unassembled WGS sequence"/>
</dbReference>
<name>A0ABT0L3C3_9GAMM</name>
<gene>
    <name evidence="1" type="ORF">L2689_13290</name>
</gene>
<dbReference type="RefSeq" id="WP_188842150.1">
    <property type="nucleotide sequence ID" value="NZ_BMOT01000008.1"/>
</dbReference>
<organism evidence="1 2">
    <name type="scientific">Shewanella aestuarii</name>
    <dbReference type="NCBI Taxonomy" id="1028752"/>
    <lineage>
        <taxon>Bacteria</taxon>
        <taxon>Pseudomonadati</taxon>
        <taxon>Pseudomonadota</taxon>
        <taxon>Gammaproteobacteria</taxon>
        <taxon>Alteromonadales</taxon>
        <taxon>Shewanellaceae</taxon>
        <taxon>Shewanella</taxon>
    </lineage>
</organism>
<accession>A0ABT0L3C3</accession>
<sequence length="68" mass="7513">MSAKTFTALEQIETKTSQIKALTILAQGSHIEELNSEDIGHFFNTLTDMTNDIQNSLATLNTTLKSNK</sequence>
<evidence type="ECO:0000313" key="1">
    <source>
        <dbReference type="EMBL" id="MCL1118209.1"/>
    </source>
</evidence>
<comment type="caution">
    <text evidence="1">The sequence shown here is derived from an EMBL/GenBank/DDBJ whole genome shotgun (WGS) entry which is preliminary data.</text>
</comment>
<keyword evidence="2" id="KW-1185">Reference proteome</keyword>
<evidence type="ECO:0000313" key="2">
    <source>
        <dbReference type="Proteomes" id="UP001203212"/>
    </source>
</evidence>
<protein>
    <submittedName>
        <fullName evidence="1">Uncharacterized protein</fullName>
    </submittedName>
</protein>
<reference evidence="1 2" key="1">
    <citation type="submission" date="2022-01" db="EMBL/GenBank/DDBJ databases">
        <title>Whole genome-based taxonomy of the Shewanellaceae.</title>
        <authorList>
            <person name="Martin-Rodriguez A.J."/>
        </authorList>
    </citation>
    <scope>NUCLEOTIDE SEQUENCE [LARGE SCALE GENOMIC DNA]</scope>
    <source>
        <strain evidence="1 2">JCM 17801</strain>
    </source>
</reference>